<dbReference type="InterPro" id="IPR011029">
    <property type="entry name" value="DEATH-like_dom_sf"/>
</dbReference>
<dbReference type="CDD" id="cd01670">
    <property type="entry name" value="Death"/>
    <property type="match status" value="1"/>
</dbReference>
<dbReference type="InterPro" id="IPR000488">
    <property type="entry name" value="Death_dom"/>
</dbReference>
<dbReference type="SUPFAM" id="SSF52047">
    <property type="entry name" value="RNI-like"/>
    <property type="match status" value="2"/>
</dbReference>
<organism evidence="6 7">
    <name type="scientific">Strongylocentrotus purpuratus</name>
    <name type="common">Purple sea urchin</name>
    <dbReference type="NCBI Taxonomy" id="7668"/>
    <lineage>
        <taxon>Eukaryota</taxon>
        <taxon>Metazoa</taxon>
        <taxon>Echinodermata</taxon>
        <taxon>Eleutherozoa</taxon>
        <taxon>Echinozoa</taxon>
        <taxon>Echinoidea</taxon>
        <taxon>Euechinoidea</taxon>
        <taxon>Echinacea</taxon>
        <taxon>Camarodonta</taxon>
        <taxon>Echinidea</taxon>
        <taxon>Strongylocentrotidae</taxon>
        <taxon>Strongylocentrotus</taxon>
    </lineage>
</organism>
<dbReference type="FunCoup" id="A0A7M7PF34">
    <property type="interactions" value="699"/>
</dbReference>
<dbReference type="Pfam" id="PF00531">
    <property type="entry name" value="Death"/>
    <property type="match status" value="1"/>
</dbReference>
<dbReference type="RefSeq" id="XP_030850897.1">
    <property type="nucleotide sequence ID" value="XM_030995037.1"/>
</dbReference>
<dbReference type="SUPFAM" id="SSF47986">
    <property type="entry name" value="DEATH domain"/>
    <property type="match status" value="1"/>
</dbReference>
<dbReference type="KEGG" id="spu:105445068"/>
<reference evidence="6" key="2">
    <citation type="submission" date="2021-01" db="UniProtKB">
        <authorList>
            <consortium name="EnsemblMetazoa"/>
        </authorList>
    </citation>
    <scope>IDENTIFICATION</scope>
</reference>
<dbReference type="Gene3D" id="1.10.533.10">
    <property type="entry name" value="Death Domain, Fas"/>
    <property type="match status" value="1"/>
</dbReference>
<accession>A0A7M7PF34</accession>
<keyword evidence="7" id="KW-1185">Reference proteome</keyword>
<evidence type="ECO:0000256" key="1">
    <source>
        <dbReference type="ARBA" id="ARBA00022741"/>
    </source>
</evidence>
<reference evidence="7" key="1">
    <citation type="submission" date="2015-02" db="EMBL/GenBank/DDBJ databases">
        <title>Genome sequencing for Strongylocentrotus purpuratus.</title>
        <authorList>
            <person name="Murali S."/>
            <person name="Liu Y."/>
            <person name="Vee V."/>
            <person name="English A."/>
            <person name="Wang M."/>
            <person name="Skinner E."/>
            <person name="Han Y."/>
            <person name="Muzny D.M."/>
            <person name="Worley K.C."/>
            <person name="Gibbs R.A."/>
        </authorList>
    </citation>
    <scope>NUCLEOTIDE SEQUENCE</scope>
</reference>
<feature type="region of interest" description="Disordered" evidence="3">
    <location>
        <begin position="190"/>
        <end position="209"/>
    </location>
</feature>
<keyword evidence="1" id="KW-0547">Nucleotide-binding</keyword>
<dbReference type="PANTHER" id="PTHR24407">
    <property type="entry name" value="PROTEIN KINASE DOMAIN-CONTAINING PROTEIN"/>
    <property type="match status" value="1"/>
</dbReference>
<feature type="compositionally biased region" description="Polar residues" evidence="3">
    <location>
        <begin position="51"/>
        <end position="82"/>
    </location>
</feature>
<dbReference type="Proteomes" id="UP000007110">
    <property type="component" value="Unassembled WGS sequence"/>
</dbReference>
<dbReference type="OrthoDB" id="120976at2759"/>
<feature type="domain" description="Death" evidence="4">
    <location>
        <begin position="321"/>
        <end position="405"/>
    </location>
</feature>
<dbReference type="SUPFAM" id="SSF52058">
    <property type="entry name" value="L domain-like"/>
    <property type="match status" value="1"/>
</dbReference>
<feature type="domain" description="NACHT" evidence="5">
    <location>
        <begin position="487"/>
        <end position="604"/>
    </location>
</feature>
<evidence type="ECO:0000259" key="4">
    <source>
        <dbReference type="PROSITE" id="PS50017"/>
    </source>
</evidence>
<feature type="compositionally biased region" description="Polar residues" evidence="3">
    <location>
        <begin position="95"/>
        <end position="105"/>
    </location>
</feature>
<dbReference type="SMART" id="SM00005">
    <property type="entry name" value="DEATH"/>
    <property type="match status" value="1"/>
</dbReference>
<feature type="compositionally biased region" description="Low complexity" evidence="3">
    <location>
        <begin position="129"/>
        <end position="142"/>
    </location>
</feature>
<protein>
    <submittedName>
        <fullName evidence="6">Uncharacterized protein</fullName>
    </submittedName>
</protein>
<feature type="region of interest" description="Disordered" evidence="3">
    <location>
        <begin position="40"/>
        <end position="106"/>
    </location>
</feature>
<dbReference type="OMA" id="CKMTHLN"/>
<feature type="region of interest" description="Disordered" evidence="3">
    <location>
        <begin position="219"/>
        <end position="255"/>
    </location>
</feature>
<evidence type="ECO:0000256" key="2">
    <source>
        <dbReference type="ARBA" id="ARBA00022840"/>
    </source>
</evidence>
<sequence length="1941" mass="217833">MPVSLGEWRVRIGTFMRRRRKEYDYHYFWRKLHNLMKKAKNAEPPEENNNSECNISSRTGSSPDANRSPSNTARQSASSAQTGHLRDVNNGGGNASSPTLSQSDVTECDTVKESGFPCGINYPGHSNVSHSESSCAQSSGSSIEKETNLAGPDTTDVTIPVPRPCVEDELDNNDIAINVMSHEYIPKSAQISKTDKPEVGTSESNSLVPADVHGETDRINRDKEETIDSAPLGIEDQSSDISPKHRLDTTMNTDQRTSPIREVTEYHGSPIYPVLGSGTSSGEADEIKGNDCPDMNNILLLRSGDVEQNPGPNDKPGNLTELELYLIADSMDPSDFRKVGLALGFTEAELSRFEKDQMGNTLYAIYKMLYEWRKRVRDSEAREALVVTLHRIKLVQLADSVQKGQVGDHIPSMTEKEIQRVAEEVKHYLAIHLCQIQADPLNSELVLEFKRIFTNLTLMEEDKGTKLKTPLLYDDLLRTKVNGTYPKRLLVEGEGGVGKTTFCAKIAWDWIHGKAYQDFKLVLVILLRKTEGKTVGEIVKSYLSDNNPVTAKQLDKHILSNPDDVFLVLDGLDEFAVDLDSNQQIALITLNHLFKSGTVLITSRQWRSDEIRKNADLRKVFAFIAVEGFSAENLSSYITKFFHPDAASSEDLNRFISNNDVIRENMAPYPIYTAMLCIMWKEFDGERREAMSKLQTFSQLFNQMIDFLVDHHLSKHIPSSGIVGGKLSEHCSDIRHHLIHIGRIAFQGLLERRLVFTEEEFQSYPESIDVGCKVGVLTREKKILPRRDRRNTPNSVVQSVQFPHKLFQEYLSGMYLASLYKSNRNEYDMLIASIIQEAVEYRYLLYFTSAQQKRVGFDIVSRLIALKPVRQPFGIDDDDFIIDVAYESQDQAVTKAVVDHLSTTSRKTLRITTWMQAHTVSGHTFIMNHREVDDLSIKKSCGRTASEDLAEFICSSRSLRSVTIDLTQVTGTMHDVFYSVLANNAVDSKIETLNIHSDDLSGRPSASRDLAQFICKMTHLKDLTLKGQYHHGPTSTTVGPWYHDAFYSTASSMASSAKIDPLNIHSGDISGRPSVSRDLAQFICKMTHLKDLTLGGQYHDDFYSTASSMASSAKIETLDIDSADLGERPFASRDLAQFICKMTHLKKLTLDGQYHDDLYSTSSSMASSAKIETLDIDSADLGERPFASRDLAQFICKMTHLKKLTLDGQYHDDLYSTSSSMASSAKIETLYIYSADLGERPFASRDLAQFICKMTHLNDLTLDGQYHDDFYSTSSSMASSAKIETLYIYSADLGERPFASRDLAQFICKMTHLNDLTLDGQYHDDFYSTSSSMASSAKIETLDIDSADLGERPFASRDLAQFICKMTHLKDLKLDGQYHDDFYSTSSSMASSAKIETLYIRSRDLGERPSASRDIAQFIFKMTHLKKLTLDGQYHDDFYSTSSSMASSAKIETIYIYSADLSERPSASRDLAQFICKMTHLKDLRLRGQCHDDFYSTSSSMASSAKIETLYIDSADLGERPFASRDLAQFICQMTHLKKLTLDGQYHDDLYSTSSSMASSAKIETLYIDSADLGERPFASRDLAQFICKMTHLKKLTLDGQYHDDLYSTSSSMASSAKIETLKINSDDLGERPSASRDLVQFISKMTHLKDLTLRGRYHDYFYSTSSSQASSAKIETLGIYSEDLNKRPSASRDVAQFICKMTHLKDLTLRGQYHDDFYSTSSSMASSAKIETLKIHCDDIIERPSASRDLAQFICKIAHLKDLTLRGQYHDDFYSTSSSMASSAKSCNTSPTLAELTVDDGTLDGWQDCGSMFDSVKRVTIQVRRTINSDVIQRIHLPGARELTIQTTEYAGRPAVFHEEPTSLLNALLNISPQLLKVTFSDLDIRNSKMELILQAFNLKHLKFIRFIRCGSDEAVDDVIIACNKDKVMEVEVEHGKPRG</sequence>
<dbReference type="GO" id="GO:0005524">
    <property type="term" value="F:ATP binding"/>
    <property type="evidence" value="ECO:0007669"/>
    <property type="project" value="UniProtKB-KW"/>
</dbReference>
<dbReference type="InterPro" id="IPR032675">
    <property type="entry name" value="LRR_dom_sf"/>
</dbReference>
<keyword evidence="2" id="KW-0067">ATP-binding</keyword>
<evidence type="ECO:0000313" key="7">
    <source>
        <dbReference type="Proteomes" id="UP000007110"/>
    </source>
</evidence>
<dbReference type="InParanoid" id="A0A7M7PF34"/>
<name>A0A7M7PF34_STRPU</name>
<dbReference type="PROSITE" id="PS50017">
    <property type="entry name" value="DEATH_DOMAIN"/>
    <property type="match status" value="1"/>
</dbReference>
<dbReference type="GO" id="GO:0007165">
    <property type="term" value="P:signal transduction"/>
    <property type="evidence" value="ECO:0007669"/>
    <property type="project" value="InterPro"/>
</dbReference>
<dbReference type="Gene3D" id="3.80.10.10">
    <property type="entry name" value="Ribonuclease Inhibitor"/>
    <property type="match status" value="3"/>
</dbReference>
<proteinExistence type="predicted"/>
<dbReference type="Pfam" id="PF05729">
    <property type="entry name" value="NACHT"/>
    <property type="match status" value="1"/>
</dbReference>
<dbReference type="InterPro" id="IPR007111">
    <property type="entry name" value="NACHT_NTPase"/>
</dbReference>
<dbReference type="SUPFAM" id="SSF52540">
    <property type="entry name" value="P-loop containing nucleoside triphosphate hydrolases"/>
    <property type="match status" value="1"/>
</dbReference>
<evidence type="ECO:0000256" key="3">
    <source>
        <dbReference type="SAM" id="MobiDB-lite"/>
    </source>
</evidence>
<dbReference type="GeneID" id="105445068"/>
<dbReference type="InterPro" id="IPR027417">
    <property type="entry name" value="P-loop_NTPase"/>
</dbReference>
<dbReference type="EnsemblMetazoa" id="XM_030995037">
    <property type="protein sequence ID" value="XP_030850897"/>
    <property type="gene ID" value="LOC105445068"/>
</dbReference>
<feature type="region of interest" description="Disordered" evidence="3">
    <location>
        <begin position="127"/>
        <end position="158"/>
    </location>
</feature>
<dbReference type="PROSITE" id="PS50837">
    <property type="entry name" value="NACHT"/>
    <property type="match status" value="1"/>
</dbReference>
<evidence type="ECO:0000259" key="5">
    <source>
        <dbReference type="PROSITE" id="PS50837"/>
    </source>
</evidence>
<dbReference type="PANTHER" id="PTHR24407:SF14">
    <property type="entry name" value="SIR2-LIKE DOMAIN-CONTAINING PROTEIN"/>
    <property type="match status" value="1"/>
</dbReference>
<evidence type="ECO:0000313" key="6">
    <source>
        <dbReference type="EnsemblMetazoa" id="XP_030850897"/>
    </source>
</evidence>
<dbReference type="Gene3D" id="3.40.50.300">
    <property type="entry name" value="P-loop containing nucleotide triphosphate hydrolases"/>
    <property type="match status" value="1"/>
</dbReference>